<dbReference type="Gene3D" id="1.10.10.60">
    <property type="entry name" value="Homeodomain-like"/>
    <property type="match status" value="1"/>
</dbReference>
<protein>
    <submittedName>
        <fullName evidence="5">Putative HTH-type transcriptional regulator</fullName>
    </submittedName>
</protein>
<keyword evidence="6" id="KW-1185">Reference proteome</keyword>
<dbReference type="InterPro" id="IPR018060">
    <property type="entry name" value="HTH_AraC"/>
</dbReference>
<dbReference type="OrthoDB" id="5582699at2"/>
<evidence type="ECO:0000256" key="2">
    <source>
        <dbReference type="ARBA" id="ARBA00023125"/>
    </source>
</evidence>
<comment type="caution">
    <text evidence="5">The sequence shown here is derived from an EMBL/GenBank/DDBJ whole genome shotgun (WGS) entry which is preliminary data.</text>
</comment>
<reference evidence="5 6" key="1">
    <citation type="submission" date="2018-04" db="EMBL/GenBank/DDBJ databases">
        <title>Adhaeribacter sp. HMF7616 genome sequencing and assembly.</title>
        <authorList>
            <person name="Kang H."/>
            <person name="Kang J."/>
            <person name="Cha I."/>
            <person name="Kim H."/>
            <person name="Joh K."/>
        </authorList>
    </citation>
    <scope>NUCLEOTIDE SEQUENCE [LARGE SCALE GENOMIC DNA]</scope>
    <source>
        <strain evidence="5 6">HMF7616</strain>
    </source>
</reference>
<dbReference type="SMART" id="SM00342">
    <property type="entry name" value="HTH_ARAC"/>
    <property type="match status" value="1"/>
</dbReference>
<keyword evidence="3" id="KW-0804">Transcription</keyword>
<dbReference type="PANTHER" id="PTHR47894">
    <property type="entry name" value="HTH-TYPE TRANSCRIPTIONAL REGULATOR GADX"/>
    <property type="match status" value="1"/>
</dbReference>
<evidence type="ECO:0000259" key="4">
    <source>
        <dbReference type="PROSITE" id="PS01124"/>
    </source>
</evidence>
<sequence>MKIAALHVQPFLEYAQIRGVWLPPELKPVLKITPTDVLLISEPEFYGALKWIQQELPDDLWGIKTGNFVALKLLGLIYRISLQVTTLAEAFHYLQSYLQSTLPLVTTTTRITEEQITISVDIANKEKTINRIILENVLTIISREIGMMATQEVAFALTSPFWHAGYPKGWENGENFSIAFELILLKAAIKQRPAEKLEILVPEYIKLIEKIKAAEDSFANQVKILILSMSDPHLPDITAVSDALYLTPRSLQRRLERENSSFRLLQLDLKKQICSFLLQHQAYSVASMAYLLGYAEPAAFIHSFKKWFGDSPARIRKSYSNINA</sequence>
<evidence type="ECO:0000313" key="5">
    <source>
        <dbReference type="EMBL" id="RDC63736.1"/>
    </source>
</evidence>
<gene>
    <name evidence="5" type="ORF">AHMF7616_02344</name>
</gene>
<accession>A0A369QKI5</accession>
<evidence type="ECO:0000313" key="6">
    <source>
        <dbReference type="Proteomes" id="UP000253919"/>
    </source>
</evidence>
<proteinExistence type="predicted"/>
<dbReference type="InterPro" id="IPR009057">
    <property type="entry name" value="Homeodomain-like_sf"/>
</dbReference>
<dbReference type="GO" id="GO:0000976">
    <property type="term" value="F:transcription cis-regulatory region binding"/>
    <property type="evidence" value="ECO:0007669"/>
    <property type="project" value="TreeGrafter"/>
</dbReference>
<name>A0A369QKI5_9BACT</name>
<evidence type="ECO:0000256" key="1">
    <source>
        <dbReference type="ARBA" id="ARBA00023015"/>
    </source>
</evidence>
<dbReference type="RefSeq" id="WP_115372985.1">
    <property type="nucleotide sequence ID" value="NZ_QASA01000001.1"/>
</dbReference>
<dbReference type="Pfam" id="PF12833">
    <property type="entry name" value="HTH_18"/>
    <property type="match status" value="1"/>
</dbReference>
<dbReference type="SUPFAM" id="SSF46689">
    <property type="entry name" value="Homeodomain-like"/>
    <property type="match status" value="1"/>
</dbReference>
<evidence type="ECO:0000256" key="3">
    <source>
        <dbReference type="ARBA" id="ARBA00023163"/>
    </source>
</evidence>
<dbReference type="Proteomes" id="UP000253919">
    <property type="component" value="Unassembled WGS sequence"/>
</dbReference>
<organism evidence="5 6">
    <name type="scientific">Adhaeribacter pallidiroseus</name>
    <dbReference type="NCBI Taxonomy" id="2072847"/>
    <lineage>
        <taxon>Bacteria</taxon>
        <taxon>Pseudomonadati</taxon>
        <taxon>Bacteroidota</taxon>
        <taxon>Cytophagia</taxon>
        <taxon>Cytophagales</taxon>
        <taxon>Hymenobacteraceae</taxon>
        <taxon>Adhaeribacter</taxon>
    </lineage>
</organism>
<dbReference type="AlphaFoldDB" id="A0A369QKI5"/>
<dbReference type="GO" id="GO:0003700">
    <property type="term" value="F:DNA-binding transcription factor activity"/>
    <property type="evidence" value="ECO:0007669"/>
    <property type="project" value="InterPro"/>
</dbReference>
<keyword evidence="2" id="KW-0238">DNA-binding</keyword>
<dbReference type="EMBL" id="QASA01000001">
    <property type="protein sequence ID" value="RDC63736.1"/>
    <property type="molecule type" value="Genomic_DNA"/>
</dbReference>
<feature type="domain" description="HTH araC/xylS-type" evidence="4">
    <location>
        <begin position="219"/>
        <end position="318"/>
    </location>
</feature>
<dbReference type="GO" id="GO:0005829">
    <property type="term" value="C:cytosol"/>
    <property type="evidence" value="ECO:0007669"/>
    <property type="project" value="TreeGrafter"/>
</dbReference>
<dbReference type="PANTHER" id="PTHR47894:SF4">
    <property type="entry name" value="HTH-TYPE TRANSCRIPTIONAL REGULATOR GADX"/>
    <property type="match status" value="1"/>
</dbReference>
<keyword evidence="1" id="KW-0805">Transcription regulation</keyword>
<dbReference type="PROSITE" id="PS01124">
    <property type="entry name" value="HTH_ARAC_FAMILY_2"/>
    <property type="match status" value="1"/>
</dbReference>